<proteinExistence type="predicted"/>
<keyword evidence="1" id="KW-1133">Transmembrane helix</keyword>
<reference evidence="2 3" key="1">
    <citation type="submission" date="2019-05" db="EMBL/GenBank/DDBJ databases">
        <title>Another draft genome of Portunus trituberculatus and its Hox gene families provides insights of decapod evolution.</title>
        <authorList>
            <person name="Jeong J.-H."/>
            <person name="Song I."/>
            <person name="Kim S."/>
            <person name="Choi T."/>
            <person name="Kim D."/>
            <person name="Ryu S."/>
            <person name="Kim W."/>
        </authorList>
    </citation>
    <scope>NUCLEOTIDE SEQUENCE [LARGE SCALE GENOMIC DNA]</scope>
    <source>
        <tissue evidence="2">Muscle</tissue>
    </source>
</reference>
<sequence>MSGHLHHLKAPFVAQKRTRGDLTLARLSQWLGESVGDVFIYRYVGNVFCSVVACLRLQTAALRKMEMQFVAFELT</sequence>
<evidence type="ECO:0000313" key="3">
    <source>
        <dbReference type="Proteomes" id="UP000324222"/>
    </source>
</evidence>
<dbReference type="EMBL" id="VSRR010001116">
    <property type="protein sequence ID" value="MPC22700.1"/>
    <property type="molecule type" value="Genomic_DNA"/>
</dbReference>
<feature type="transmembrane region" description="Helical" evidence="1">
    <location>
        <begin position="39"/>
        <end position="57"/>
    </location>
</feature>
<accession>A0A5B7DML4</accession>
<organism evidence="2 3">
    <name type="scientific">Portunus trituberculatus</name>
    <name type="common">Swimming crab</name>
    <name type="synonym">Neptunus trituberculatus</name>
    <dbReference type="NCBI Taxonomy" id="210409"/>
    <lineage>
        <taxon>Eukaryota</taxon>
        <taxon>Metazoa</taxon>
        <taxon>Ecdysozoa</taxon>
        <taxon>Arthropoda</taxon>
        <taxon>Crustacea</taxon>
        <taxon>Multicrustacea</taxon>
        <taxon>Malacostraca</taxon>
        <taxon>Eumalacostraca</taxon>
        <taxon>Eucarida</taxon>
        <taxon>Decapoda</taxon>
        <taxon>Pleocyemata</taxon>
        <taxon>Brachyura</taxon>
        <taxon>Eubrachyura</taxon>
        <taxon>Portunoidea</taxon>
        <taxon>Portunidae</taxon>
        <taxon>Portuninae</taxon>
        <taxon>Portunus</taxon>
    </lineage>
</organism>
<evidence type="ECO:0000313" key="2">
    <source>
        <dbReference type="EMBL" id="MPC22700.1"/>
    </source>
</evidence>
<name>A0A5B7DML4_PORTR</name>
<protein>
    <submittedName>
        <fullName evidence="2">Uncharacterized protein</fullName>
    </submittedName>
</protein>
<dbReference type="AlphaFoldDB" id="A0A5B7DML4"/>
<keyword evidence="3" id="KW-1185">Reference proteome</keyword>
<gene>
    <name evidence="2" type="ORF">E2C01_015721</name>
</gene>
<evidence type="ECO:0000256" key="1">
    <source>
        <dbReference type="SAM" id="Phobius"/>
    </source>
</evidence>
<keyword evidence="1" id="KW-0472">Membrane</keyword>
<keyword evidence="1" id="KW-0812">Transmembrane</keyword>
<comment type="caution">
    <text evidence="2">The sequence shown here is derived from an EMBL/GenBank/DDBJ whole genome shotgun (WGS) entry which is preliminary data.</text>
</comment>
<dbReference type="Proteomes" id="UP000324222">
    <property type="component" value="Unassembled WGS sequence"/>
</dbReference>